<reference evidence="9 10" key="1">
    <citation type="submission" date="2014-04" db="EMBL/GenBank/DDBJ databases">
        <authorList>
            <consortium name="DOE Joint Genome Institute"/>
            <person name="Kuo A."/>
            <person name="Kohler A."/>
            <person name="Costa M.D."/>
            <person name="Nagy L.G."/>
            <person name="Floudas D."/>
            <person name="Copeland A."/>
            <person name="Barry K.W."/>
            <person name="Cichocki N."/>
            <person name="Veneault-Fourrey C."/>
            <person name="LaButti K."/>
            <person name="Lindquist E.A."/>
            <person name="Lipzen A."/>
            <person name="Lundell T."/>
            <person name="Morin E."/>
            <person name="Murat C."/>
            <person name="Sun H."/>
            <person name="Tunlid A."/>
            <person name="Henrissat B."/>
            <person name="Grigoriev I.V."/>
            <person name="Hibbett D.S."/>
            <person name="Martin F."/>
            <person name="Nordberg H.P."/>
            <person name="Cantor M.N."/>
            <person name="Hua S.X."/>
        </authorList>
    </citation>
    <scope>NUCLEOTIDE SEQUENCE [LARGE SCALE GENOMIC DNA]</scope>
    <source>
        <strain evidence="9 10">441</strain>
    </source>
</reference>
<evidence type="ECO:0000256" key="1">
    <source>
        <dbReference type="ARBA" id="ARBA00004141"/>
    </source>
</evidence>
<evidence type="ECO:0000313" key="10">
    <source>
        <dbReference type="Proteomes" id="UP000054018"/>
    </source>
</evidence>
<comment type="subcellular location">
    <subcellularLocation>
        <location evidence="1">Membrane</location>
        <topology evidence="1">Multi-pass membrane protein</topology>
    </subcellularLocation>
</comment>
<dbReference type="InterPro" id="IPR039421">
    <property type="entry name" value="Type_1_exporter"/>
</dbReference>
<proteinExistence type="predicted"/>
<dbReference type="Pfam" id="PF00664">
    <property type="entry name" value="ABC_membrane"/>
    <property type="match status" value="1"/>
</dbReference>
<keyword evidence="3 7" id="KW-0812">Transmembrane</keyword>
<keyword evidence="2" id="KW-0813">Transport</keyword>
<protein>
    <recommendedName>
        <fullName evidence="8">ABC transmembrane type-1 domain-containing protein</fullName>
    </recommendedName>
</protein>
<keyword evidence="10" id="KW-1185">Reference proteome</keyword>
<dbReference type="STRING" id="765257.A0A0C9YYH2"/>
<evidence type="ECO:0000256" key="4">
    <source>
        <dbReference type="ARBA" id="ARBA00022737"/>
    </source>
</evidence>
<organism evidence="9 10">
    <name type="scientific">Pisolithus microcarpus 441</name>
    <dbReference type="NCBI Taxonomy" id="765257"/>
    <lineage>
        <taxon>Eukaryota</taxon>
        <taxon>Fungi</taxon>
        <taxon>Dikarya</taxon>
        <taxon>Basidiomycota</taxon>
        <taxon>Agaricomycotina</taxon>
        <taxon>Agaricomycetes</taxon>
        <taxon>Agaricomycetidae</taxon>
        <taxon>Boletales</taxon>
        <taxon>Sclerodermatineae</taxon>
        <taxon>Pisolithaceae</taxon>
        <taxon>Pisolithus</taxon>
    </lineage>
</organism>
<gene>
    <name evidence="9" type="ORF">PISMIDRAFT_533671</name>
</gene>
<dbReference type="EMBL" id="KN833746">
    <property type="protein sequence ID" value="KIK21821.1"/>
    <property type="molecule type" value="Genomic_DNA"/>
</dbReference>
<dbReference type="GO" id="GO:0015421">
    <property type="term" value="F:ABC-type oligopeptide transporter activity"/>
    <property type="evidence" value="ECO:0007669"/>
    <property type="project" value="TreeGrafter"/>
</dbReference>
<dbReference type="InterPro" id="IPR036640">
    <property type="entry name" value="ABC1_TM_sf"/>
</dbReference>
<feature type="transmembrane region" description="Helical" evidence="7">
    <location>
        <begin position="67"/>
        <end position="85"/>
    </location>
</feature>
<evidence type="ECO:0000313" key="9">
    <source>
        <dbReference type="EMBL" id="KIK21821.1"/>
    </source>
</evidence>
<accession>A0A0C9YYH2</accession>
<evidence type="ECO:0000256" key="2">
    <source>
        <dbReference type="ARBA" id="ARBA00022448"/>
    </source>
</evidence>
<dbReference type="GO" id="GO:0005524">
    <property type="term" value="F:ATP binding"/>
    <property type="evidence" value="ECO:0007669"/>
    <property type="project" value="InterPro"/>
</dbReference>
<dbReference type="SUPFAM" id="SSF90123">
    <property type="entry name" value="ABC transporter transmembrane region"/>
    <property type="match status" value="1"/>
</dbReference>
<evidence type="ECO:0000256" key="5">
    <source>
        <dbReference type="ARBA" id="ARBA00022989"/>
    </source>
</evidence>
<dbReference type="Gene3D" id="1.20.1560.10">
    <property type="entry name" value="ABC transporter type 1, transmembrane domain"/>
    <property type="match status" value="1"/>
</dbReference>
<feature type="transmembrane region" description="Helical" evidence="7">
    <location>
        <begin position="91"/>
        <end position="110"/>
    </location>
</feature>
<name>A0A0C9YYH2_9AGAM</name>
<keyword evidence="6 7" id="KW-0472">Membrane</keyword>
<sequence>MYLRVHTGKVNTKVICEKVLQAILRQDITYIDHVGTGEVVTRIHMDTRRSVFQFSTDIVQQGISEKVALVVNFLSTFFVGFILAYSQSWRLTLGTSSILPCLVVTSIIMNKFTVKYSQRRFGMSLRVVP</sequence>
<dbReference type="Proteomes" id="UP000054018">
    <property type="component" value="Unassembled WGS sequence"/>
</dbReference>
<evidence type="ECO:0000256" key="6">
    <source>
        <dbReference type="ARBA" id="ARBA00023136"/>
    </source>
</evidence>
<dbReference type="GO" id="GO:0005743">
    <property type="term" value="C:mitochondrial inner membrane"/>
    <property type="evidence" value="ECO:0007669"/>
    <property type="project" value="TreeGrafter"/>
</dbReference>
<evidence type="ECO:0000256" key="7">
    <source>
        <dbReference type="SAM" id="Phobius"/>
    </source>
</evidence>
<dbReference type="PROSITE" id="PS50929">
    <property type="entry name" value="ABC_TM1F"/>
    <property type="match status" value="1"/>
</dbReference>
<dbReference type="PANTHER" id="PTHR43394:SF11">
    <property type="entry name" value="ATP-BINDING CASSETTE TRANSPORTER"/>
    <property type="match status" value="1"/>
</dbReference>
<dbReference type="HOGENOM" id="CLU_2177081_0_0_1"/>
<dbReference type="GO" id="GO:0090374">
    <property type="term" value="P:oligopeptide export from mitochondrion"/>
    <property type="evidence" value="ECO:0007669"/>
    <property type="project" value="TreeGrafter"/>
</dbReference>
<feature type="domain" description="ABC transmembrane type-1" evidence="8">
    <location>
        <begin position="18"/>
        <end position="119"/>
    </location>
</feature>
<dbReference type="OrthoDB" id="2280803at2759"/>
<dbReference type="InterPro" id="IPR011527">
    <property type="entry name" value="ABC1_TM_dom"/>
</dbReference>
<evidence type="ECO:0000256" key="3">
    <source>
        <dbReference type="ARBA" id="ARBA00022692"/>
    </source>
</evidence>
<evidence type="ECO:0000259" key="8">
    <source>
        <dbReference type="PROSITE" id="PS50929"/>
    </source>
</evidence>
<keyword evidence="5 7" id="KW-1133">Transmembrane helix</keyword>
<keyword evidence="4" id="KW-0677">Repeat</keyword>
<dbReference type="AlphaFoldDB" id="A0A0C9YYH2"/>
<dbReference type="PANTHER" id="PTHR43394">
    <property type="entry name" value="ATP-DEPENDENT PERMEASE MDL1, MITOCHONDRIAL"/>
    <property type="match status" value="1"/>
</dbReference>
<reference evidence="10" key="2">
    <citation type="submission" date="2015-01" db="EMBL/GenBank/DDBJ databases">
        <title>Evolutionary Origins and Diversification of the Mycorrhizal Mutualists.</title>
        <authorList>
            <consortium name="DOE Joint Genome Institute"/>
            <consortium name="Mycorrhizal Genomics Consortium"/>
            <person name="Kohler A."/>
            <person name="Kuo A."/>
            <person name="Nagy L.G."/>
            <person name="Floudas D."/>
            <person name="Copeland A."/>
            <person name="Barry K.W."/>
            <person name="Cichocki N."/>
            <person name="Veneault-Fourrey C."/>
            <person name="LaButti K."/>
            <person name="Lindquist E.A."/>
            <person name="Lipzen A."/>
            <person name="Lundell T."/>
            <person name="Morin E."/>
            <person name="Murat C."/>
            <person name="Riley R."/>
            <person name="Ohm R."/>
            <person name="Sun H."/>
            <person name="Tunlid A."/>
            <person name="Henrissat B."/>
            <person name="Grigoriev I.V."/>
            <person name="Hibbett D.S."/>
            <person name="Martin F."/>
        </authorList>
    </citation>
    <scope>NUCLEOTIDE SEQUENCE [LARGE SCALE GENOMIC DNA]</scope>
    <source>
        <strain evidence="10">441</strain>
    </source>
</reference>